<keyword evidence="8" id="KW-1185">Reference proteome</keyword>
<dbReference type="Gene3D" id="3.90.76.10">
    <property type="entry name" value="Dipeptide-binding Protein, Domain 1"/>
    <property type="match status" value="1"/>
</dbReference>
<dbReference type="GO" id="GO:0015833">
    <property type="term" value="P:peptide transport"/>
    <property type="evidence" value="ECO:0007669"/>
    <property type="project" value="TreeGrafter"/>
</dbReference>
<feature type="chain" id="PRO_5016732448" evidence="5">
    <location>
        <begin position="27"/>
        <end position="521"/>
    </location>
</feature>
<name>A0A344PGB5_9RHOB</name>
<dbReference type="InterPro" id="IPR039424">
    <property type="entry name" value="SBP_5"/>
</dbReference>
<dbReference type="InterPro" id="IPR000914">
    <property type="entry name" value="SBP_5_dom"/>
</dbReference>
<dbReference type="PIRSF" id="PIRSF002741">
    <property type="entry name" value="MppA"/>
    <property type="match status" value="1"/>
</dbReference>
<evidence type="ECO:0000256" key="2">
    <source>
        <dbReference type="ARBA" id="ARBA00005695"/>
    </source>
</evidence>
<proteinExistence type="inferred from homology"/>
<evidence type="ECO:0000256" key="1">
    <source>
        <dbReference type="ARBA" id="ARBA00004418"/>
    </source>
</evidence>
<dbReference type="SUPFAM" id="SSF53850">
    <property type="entry name" value="Periplasmic binding protein-like II"/>
    <property type="match status" value="1"/>
</dbReference>
<evidence type="ECO:0000256" key="3">
    <source>
        <dbReference type="ARBA" id="ARBA00022448"/>
    </source>
</evidence>
<protein>
    <submittedName>
        <fullName evidence="7">ABC transporter substrate-binding protein</fullName>
    </submittedName>
</protein>
<dbReference type="GO" id="GO:0030288">
    <property type="term" value="C:outer membrane-bounded periplasmic space"/>
    <property type="evidence" value="ECO:0007669"/>
    <property type="project" value="UniProtKB-ARBA"/>
</dbReference>
<dbReference type="KEGG" id="pars:DRW48_00735"/>
<keyword evidence="3" id="KW-0813">Transport</keyword>
<dbReference type="PANTHER" id="PTHR30290">
    <property type="entry name" value="PERIPLASMIC BINDING COMPONENT OF ABC TRANSPORTER"/>
    <property type="match status" value="1"/>
</dbReference>
<dbReference type="GO" id="GO:1904680">
    <property type="term" value="F:peptide transmembrane transporter activity"/>
    <property type="evidence" value="ECO:0007669"/>
    <property type="project" value="TreeGrafter"/>
</dbReference>
<feature type="domain" description="Solute-binding protein family 5" evidence="6">
    <location>
        <begin position="73"/>
        <end position="440"/>
    </location>
</feature>
<organism evidence="7 8">
    <name type="scientific">Paracoccus suum</name>
    <dbReference type="NCBI Taxonomy" id="2259340"/>
    <lineage>
        <taxon>Bacteria</taxon>
        <taxon>Pseudomonadati</taxon>
        <taxon>Pseudomonadota</taxon>
        <taxon>Alphaproteobacteria</taxon>
        <taxon>Rhodobacterales</taxon>
        <taxon>Paracoccaceae</taxon>
        <taxon>Paracoccus</taxon>
    </lineage>
</organism>
<dbReference type="Proteomes" id="UP000252023">
    <property type="component" value="Chromosome"/>
</dbReference>
<dbReference type="Gene3D" id="3.40.190.10">
    <property type="entry name" value="Periplasmic binding protein-like II"/>
    <property type="match status" value="1"/>
</dbReference>
<comment type="similarity">
    <text evidence="2">Belongs to the bacterial solute-binding protein 5 family.</text>
</comment>
<dbReference type="PANTHER" id="PTHR30290:SF9">
    <property type="entry name" value="OLIGOPEPTIDE-BINDING PROTEIN APPA"/>
    <property type="match status" value="1"/>
</dbReference>
<evidence type="ECO:0000313" key="8">
    <source>
        <dbReference type="Proteomes" id="UP000252023"/>
    </source>
</evidence>
<dbReference type="EMBL" id="CP030918">
    <property type="protein sequence ID" value="AXC48420.1"/>
    <property type="molecule type" value="Genomic_DNA"/>
</dbReference>
<feature type="signal peptide" evidence="5">
    <location>
        <begin position="1"/>
        <end position="26"/>
    </location>
</feature>
<dbReference type="AlphaFoldDB" id="A0A344PGB5"/>
<gene>
    <name evidence="7" type="ORF">DRW48_00735</name>
</gene>
<evidence type="ECO:0000256" key="4">
    <source>
        <dbReference type="ARBA" id="ARBA00022729"/>
    </source>
</evidence>
<comment type="subcellular location">
    <subcellularLocation>
        <location evidence="1">Periplasm</location>
    </subcellularLocation>
</comment>
<dbReference type="RefSeq" id="WP_114074740.1">
    <property type="nucleotide sequence ID" value="NZ_CP030918.1"/>
</dbReference>
<dbReference type="GO" id="GO:0043190">
    <property type="term" value="C:ATP-binding cassette (ABC) transporter complex"/>
    <property type="evidence" value="ECO:0007669"/>
    <property type="project" value="InterPro"/>
</dbReference>
<dbReference type="Pfam" id="PF00496">
    <property type="entry name" value="SBP_bac_5"/>
    <property type="match status" value="1"/>
</dbReference>
<accession>A0A344PGB5</accession>
<dbReference type="InterPro" id="IPR030678">
    <property type="entry name" value="Peptide/Ni-bd"/>
</dbReference>
<evidence type="ECO:0000259" key="6">
    <source>
        <dbReference type="Pfam" id="PF00496"/>
    </source>
</evidence>
<reference evidence="8" key="1">
    <citation type="submission" date="2018-07" db="EMBL/GenBank/DDBJ databases">
        <title>Genome sequencing of Paracoccus sp. SC2-6.</title>
        <authorList>
            <person name="Heo J."/>
            <person name="Kim S.-J."/>
            <person name="Kwon S.-W."/>
        </authorList>
    </citation>
    <scope>NUCLEOTIDE SEQUENCE [LARGE SCALE GENOMIC DNA]</scope>
    <source>
        <strain evidence="8">SC2-6</strain>
    </source>
</reference>
<dbReference type="Gene3D" id="3.10.105.10">
    <property type="entry name" value="Dipeptide-binding Protein, Domain 3"/>
    <property type="match status" value="1"/>
</dbReference>
<evidence type="ECO:0000256" key="5">
    <source>
        <dbReference type="SAM" id="SignalP"/>
    </source>
</evidence>
<evidence type="ECO:0000313" key="7">
    <source>
        <dbReference type="EMBL" id="AXC48420.1"/>
    </source>
</evidence>
<dbReference type="OrthoDB" id="9803988at2"/>
<keyword evidence="4 5" id="KW-0732">Signal</keyword>
<sequence length="521" mass="56372">MICSSPPRVLLAASVAFASAAAPGHAAPAPDTLVIAQSVDIESLEPDMLNQAVSINVVSHIFGSLTAVTPEGEVVPYFATGWTWNEDGTELAFDIREGLTCEDGEVLDAEDVAYSLNRAADPANKFIGHTPGFIFGSIGFQGARAEGPHRAVMSLKGYSSTVPGMMSDAFIHCKDSYEKLSIADAATHPVASGPYKLVHWDKDQQVVLERNPTFTLEAPGFQRLVWRVIPEASSRVAELVAGNVDIAANVPPDQIEAVRSFDTADVEGVAGTRRMFVGFNFSDKFSGTPAGEAIKDKQVRHALNMAVDVPTICKQLLGTDCARMTGPANLGNPAVKPYPYDPEGAEKLLDEAGYKRGPDGVRFTAVMQGPTGRFLNDAQVQQAVAQYLSDIGVATTNELAPMNIFGTSAREHTAGPLYFIGQGGSTYSPIYDMSLFSSCDAPVNNGMWCNEEWTKRWEALKGIRDPADERKAVDEMLAIFADDAPWIFLYFQPDFYGVSNRIDWTPRRDESIDATTARLKG</sequence>